<feature type="region of interest" description="Disordered" evidence="1">
    <location>
        <begin position="149"/>
        <end position="169"/>
    </location>
</feature>
<dbReference type="EMBL" id="LR134377">
    <property type="protein sequence ID" value="VEH05121.1"/>
    <property type="molecule type" value="Genomic_DNA"/>
</dbReference>
<evidence type="ECO:0000313" key="3">
    <source>
        <dbReference type="EMBL" id="VEH05121.1"/>
    </source>
</evidence>
<sequence>MTSSQNVEEVYYSHCNPHDTVHAKYHMKRNREELAYWDSIVATEVVDLMAEARKLSKYLPLGAAEIRKNIKAIQFLRLVPEFFLYLKESGAFDIGRIAALAQGHEHLSEKEIIGKDTQLCKRFRPETQGQKLPCAGYLLRTIRQDTGAPVQSLKKDADRSSNRSVDRNEPGVYTERLANGLMSIVGVFDKDDALLLMNCIQRCAEILGITRAEALVGLITFSFQELVRSKDTKGFVQSSNTKRQRDLDRRNRRRARRRNH</sequence>
<proteinExistence type="predicted"/>
<feature type="compositionally biased region" description="Basic residues" evidence="1">
    <location>
        <begin position="250"/>
        <end position="260"/>
    </location>
</feature>
<dbReference type="KEGG" id="cku:UL82_01235"/>
<evidence type="ECO:0000256" key="1">
    <source>
        <dbReference type="SAM" id="MobiDB-lite"/>
    </source>
</evidence>
<evidence type="ECO:0000313" key="4">
    <source>
        <dbReference type="Proteomes" id="UP000033457"/>
    </source>
</evidence>
<evidence type="ECO:0000313" key="5">
    <source>
        <dbReference type="Proteomes" id="UP000271380"/>
    </source>
</evidence>
<gene>
    <name evidence="3" type="ORF">NCTC949_00442</name>
    <name evidence="2" type="ORF">UL82_01235</name>
</gene>
<reference evidence="2 4" key="1">
    <citation type="journal article" date="2015" name="Genome Announc.">
        <title>Complete Genome Sequence of Corynebacterium kutscheri DSM 20755, a Corynebacterial Type Strain with Remarkably Low G+C Content of Chromosomal DNA.</title>
        <authorList>
            <person name="Ruckert C."/>
            <person name="Albersmeier A."/>
            <person name="Winkler A."/>
            <person name="Tauch A."/>
        </authorList>
    </citation>
    <scope>NUCLEOTIDE SEQUENCE [LARGE SCALE GENOMIC DNA]</scope>
    <source>
        <strain evidence="2 4">DSM 20755</strain>
    </source>
</reference>
<name>A0A0F6TC26_9CORY</name>
<dbReference type="EMBL" id="CP011312">
    <property type="protein sequence ID" value="AKE40479.1"/>
    <property type="molecule type" value="Genomic_DNA"/>
</dbReference>
<organism evidence="2 4">
    <name type="scientific">Corynebacterium kutscheri</name>
    <dbReference type="NCBI Taxonomy" id="35755"/>
    <lineage>
        <taxon>Bacteria</taxon>
        <taxon>Bacillati</taxon>
        <taxon>Actinomycetota</taxon>
        <taxon>Actinomycetes</taxon>
        <taxon>Mycobacteriales</taxon>
        <taxon>Corynebacteriaceae</taxon>
        <taxon>Corynebacterium</taxon>
    </lineage>
</organism>
<feature type="compositionally biased region" description="Basic and acidic residues" evidence="1">
    <location>
        <begin position="153"/>
        <end position="169"/>
    </location>
</feature>
<keyword evidence="4" id="KW-1185">Reference proteome</keyword>
<dbReference type="Proteomes" id="UP000033457">
    <property type="component" value="Chromosome"/>
</dbReference>
<evidence type="ECO:0000313" key="2">
    <source>
        <dbReference type="EMBL" id="AKE40479.1"/>
    </source>
</evidence>
<protein>
    <submittedName>
        <fullName evidence="2">Uncharacterized protein</fullName>
    </submittedName>
</protein>
<dbReference type="AlphaFoldDB" id="A0A0F6TC26"/>
<feature type="region of interest" description="Disordered" evidence="1">
    <location>
        <begin position="234"/>
        <end position="260"/>
    </location>
</feature>
<dbReference type="HOGENOM" id="CLU_1068387_0_0_11"/>
<accession>A0A0F6TC26</accession>
<dbReference type="Proteomes" id="UP000271380">
    <property type="component" value="Chromosome"/>
</dbReference>
<reference evidence="3 5" key="2">
    <citation type="submission" date="2018-12" db="EMBL/GenBank/DDBJ databases">
        <authorList>
            <consortium name="Pathogen Informatics"/>
        </authorList>
    </citation>
    <scope>NUCLEOTIDE SEQUENCE [LARGE SCALE GENOMIC DNA]</scope>
    <source>
        <strain evidence="3 5">NCTC949</strain>
    </source>
</reference>